<evidence type="ECO:0000256" key="6">
    <source>
        <dbReference type="ARBA" id="ARBA00023049"/>
    </source>
</evidence>
<evidence type="ECO:0000256" key="4">
    <source>
        <dbReference type="ARBA" id="ARBA00022801"/>
    </source>
</evidence>
<keyword evidence="3 9" id="KW-0479">Metal-binding</keyword>
<dbReference type="InterPro" id="IPR036264">
    <property type="entry name" value="Bact_exopeptidase_dim_dom"/>
</dbReference>
<accession>A0A660SLA5</accession>
<dbReference type="Proteomes" id="UP000271125">
    <property type="component" value="Unassembled WGS sequence"/>
</dbReference>
<dbReference type="NCBIfam" id="TIGR01883">
    <property type="entry name" value="PepT-like"/>
    <property type="match status" value="1"/>
</dbReference>
<dbReference type="PIRSF" id="PIRSF001123">
    <property type="entry name" value="PepA_GA"/>
    <property type="match status" value="1"/>
</dbReference>
<dbReference type="InterPro" id="IPR011650">
    <property type="entry name" value="Peptidase_M20_dimer"/>
</dbReference>
<protein>
    <submittedName>
        <fullName evidence="11">Peptidase M20</fullName>
    </submittedName>
</protein>
<dbReference type="GO" id="GO:0006508">
    <property type="term" value="P:proteolysis"/>
    <property type="evidence" value="ECO:0007669"/>
    <property type="project" value="UniProtKB-KW"/>
</dbReference>
<dbReference type="GO" id="GO:0004177">
    <property type="term" value="F:aminopeptidase activity"/>
    <property type="evidence" value="ECO:0007669"/>
    <property type="project" value="UniProtKB-UniRule"/>
</dbReference>
<evidence type="ECO:0000313" key="12">
    <source>
        <dbReference type="Proteomes" id="UP000271125"/>
    </source>
</evidence>
<feature type="binding site" evidence="9">
    <location>
        <position position="163"/>
    </location>
    <ligand>
        <name>Zn(2+)</name>
        <dbReference type="ChEBI" id="CHEBI:29105"/>
        <label>1</label>
    </ligand>
</feature>
<dbReference type="EMBL" id="QNBD01000083">
    <property type="protein sequence ID" value="RKX71625.1"/>
    <property type="molecule type" value="Genomic_DNA"/>
</dbReference>
<evidence type="ECO:0000313" key="11">
    <source>
        <dbReference type="EMBL" id="RKX71625.1"/>
    </source>
</evidence>
<proteinExistence type="inferred from homology"/>
<feature type="binding site" evidence="9">
    <location>
        <position position="106"/>
    </location>
    <ligand>
        <name>Zn(2+)</name>
        <dbReference type="ChEBI" id="CHEBI:29105"/>
        <label>2</label>
    </ligand>
</feature>
<evidence type="ECO:0000256" key="7">
    <source>
        <dbReference type="PIRNR" id="PIRNR001123"/>
    </source>
</evidence>
<comment type="caution">
    <text evidence="11">The sequence shown here is derived from an EMBL/GenBank/DDBJ whole genome shotgun (WGS) entry which is preliminary data.</text>
</comment>
<dbReference type="PANTHER" id="PTHR42994">
    <property type="entry name" value="PEPTIDASE T"/>
    <property type="match status" value="1"/>
</dbReference>
<dbReference type="Pfam" id="PF01546">
    <property type="entry name" value="Peptidase_M20"/>
    <property type="match status" value="1"/>
</dbReference>
<dbReference type="AlphaFoldDB" id="A0A660SLA5"/>
<feature type="binding site" evidence="9">
    <location>
        <position position="140"/>
    </location>
    <ligand>
        <name>Zn(2+)</name>
        <dbReference type="ChEBI" id="CHEBI:29105"/>
        <label>2</label>
    </ligand>
</feature>
<dbReference type="InterPro" id="IPR001261">
    <property type="entry name" value="ArgE/DapE_CS"/>
</dbReference>
<comment type="cofactor">
    <cofactor evidence="9">
        <name>a divalent metal cation</name>
        <dbReference type="ChEBI" id="CHEBI:60240"/>
    </cofactor>
    <text evidence="9">Binds 2 divalent metal cations per subunit.</text>
</comment>
<dbReference type="GO" id="GO:0008237">
    <property type="term" value="F:metallopeptidase activity"/>
    <property type="evidence" value="ECO:0007669"/>
    <property type="project" value="UniProtKB-KW"/>
</dbReference>
<organism evidence="11 12">
    <name type="scientific">candidate division TA06 bacterium</name>
    <dbReference type="NCBI Taxonomy" id="2250710"/>
    <lineage>
        <taxon>Bacteria</taxon>
        <taxon>Bacteria division TA06</taxon>
    </lineage>
</organism>
<feature type="binding site" evidence="9">
    <location>
        <position position="106"/>
    </location>
    <ligand>
        <name>Zn(2+)</name>
        <dbReference type="ChEBI" id="CHEBI:29105"/>
        <label>1</label>
    </ligand>
</feature>
<dbReference type="Gene3D" id="3.30.70.360">
    <property type="match status" value="1"/>
</dbReference>
<evidence type="ECO:0000256" key="1">
    <source>
        <dbReference type="ARBA" id="ARBA00001947"/>
    </source>
</evidence>
<evidence type="ECO:0000256" key="2">
    <source>
        <dbReference type="ARBA" id="ARBA00022670"/>
    </source>
</evidence>
<dbReference type="PROSITE" id="PS00758">
    <property type="entry name" value="ARGE_DAPE_CPG2_1"/>
    <property type="match status" value="1"/>
</dbReference>
<dbReference type="SUPFAM" id="SSF55031">
    <property type="entry name" value="Bacterial exopeptidase dimerisation domain"/>
    <property type="match status" value="1"/>
</dbReference>
<dbReference type="Pfam" id="PF07687">
    <property type="entry name" value="M20_dimer"/>
    <property type="match status" value="1"/>
</dbReference>
<keyword evidence="2" id="KW-0645">Protease</keyword>
<evidence type="ECO:0000256" key="5">
    <source>
        <dbReference type="ARBA" id="ARBA00022833"/>
    </source>
</evidence>
<keyword evidence="4" id="KW-0378">Hydrolase</keyword>
<dbReference type="SUPFAM" id="SSF53187">
    <property type="entry name" value="Zn-dependent exopeptidases"/>
    <property type="match status" value="1"/>
</dbReference>
<keyword evidence="5" id="KW-0862">Zinc</keyword>
<comment type="cofactor">
    <cofactor evidence="1">
        <name>Zn(2+)</name>
        <dbReference type="ChEBI" id="CHEBI:29105"/>
    </cofactor>
</comment>
<gene>
    <name evidence="11" type="ORF">DRP43_02330</name>
</gene>
<evidence type="ECO:0000256" key="8">
    <source>
        <dbReference type="PIRSR" id="PIRSR001123-1"/>
    </source>
</evidence>
<name>A0A660SLA5_UNCT6</name>
<sequence>MINGKRIVDEFLHLVCIDSESLNEKEIADYLAKKLKELGLDVWVDNGGGKFKGNAGNVMGRLKGNVKGEPLLFIAHMDTVKPGNGVKPIIENGVIKSDGNTILGSDDKSGIVVILEILRILKKDNIPHPEIEILFTFAEEIGLYGAKTVDTNRLHSKCGFALDSEEIENIIIKAPFQNSIKIDIYGIESHAGVVPEKGISAIEVAAEAINNMKLGRIDSETTANVGIIEGGKAANIVAGHVKLICEARSHNVDKLEKQTKHMIDAVNNVVRNSEININKKKLIAKSNETVIREFDGISVDKDEFPAILAYKAIEKTGLKPRFEQSGGGSDANILNGKGIKTVILGTGMSNVHTKEEFIKVKNLIKTAEIVGNIIRLSYE</sequence>
<comment type="similarity">
    <text evidence="7">Belongs to the peptidase M42 family.</text>
</comment>
<dbReference type="InterPro" id="IPR008007">
    <property type="entry name" value="Peptidase_M42"/>
</dbReference>
<dbReference type="InterPro" id="IPR010162">
    <property type="entry name" value="PepT-like"/>
</dbReference>
<dbReference type="PANTHER" id="PTHR42994:SF2">
    <property type="entry name" value="PEPTIDASE"/>
    <property type="match status" value="1"/>
</dbReference>
<dbReference type="InterPro" id="IPR002933">
    <property type="entry name" value="Peptidase_M20"/>
</dbReference>
<dbReference type="GO" id="GO:0046872">
    <property type="term" value="F:metal ion binding"/>
    <property type="evidence" value="ECO:0007669"/>
    <property type="project" value="UniProtKB-UniRule"/>
</dbReference>
<reference evidence="11 12" key="1">
    <citation type="submission" date="2018-06" db="EMBL/GenBank/DDBJ databases">
        <title>Extensive metabolic versatility and redundancy in microbially diverse, dynamic hydrothermal sediments.</title>
        <authorList>
            <person name="Dombrowski N."/>
            <person name="Teske A."/>
            <person name="Baker B.J."/>
        </authorList>
    </citation>
    <scope>NUCLEOTIDE SEQUENCE [LARGE SCALE GENOMIC DNA]</scope>
    <source>
        <strain evidence="11">B10_G13</strain>
    </source>
</reference>
<evidence type="ECO:0000259" key="10">
    <source>
        <dbReference type="Pfam" id="PF07687"/>
    </source>
</evidence>
<evidence type="ECO:0000256" key="3">
    <source>
        <dbReference type="ARBA" id="ARBA00022723"/>
    </source>
</evidence>
<evidence type="ECO:0000256" key="9">
    <source>
        <dbReference type="PIRSR" id="PIRSR001123-2"/>
    </source>
</evidence>
<feature type="active site" description="Proton acceptor" evidence="8">
    <location>
        <position position="139"/>
    </location>
</feature>
<dbReference type="Gene3D" id="3.40.630.10">
    <property type="entry name" value="Zn peptidases"/>
    <property type="match status" value="1"/>
</dbReference>
<feature type="domain" description="Peptidase M20 dimerisation" evidence="10">
    <location>
        <begin position="179"/>
        <end position="270"/>
    </location>
</feature>
<keyword evidence="6" id="KW-0482">Metalloprotease</keyword>